<reference evidence="3" key="1">
    <citation type="journal article" date="2023" name="Mol. Phylogenet. Evol.">
        <title>Genome-scale phylogeny and comparative genomics of the fungal order Sordariales.</title>
        <authorList>
            <person name="Hensen N."/>
            <person name="Bonometti L."/>
            <person name="Westerberg I."/>
            <person name="Brannstrom I.O."/>
            <person name="Guillou S."/>
            <person name="Cros-Aarteil S."/>
            <person name="Calhoun S."/>
            <person name="Haridas S."/>
            <person name="Kuo A."/>
            <person name="Mondo S."/>
            <person name="Pangilinan J."/>
            <person name="Riley R."/>
            <person name="LaButti K."/>
            <person name="Andreopoulos B."/>
            <person name="Lipzen A."/>
            <person name="Chen C."/>
            <person name="Yan M."/>
            <person name="Daum C."/>
            <person name="Ng V."/>
            <person name="Clum A."/>
            <person name="Steindorff A."/>
            <person name="Ohm R.A."/>
            <person name="Martin F."/>
            <person name="Silar P."/>
            <person name="Natvig D.O."/>
            <person name="Lalanne C."/>
            <person name="Gautier V."/>
            <person name="Ament-Velasquez S.L."/>
            <person name="Kruys A."/>
            <person name="Hutchinson M.I."/>
            <person name="Powell A.J."/>
            <person name="Barry K."/>
            <person name="Miller A.N."/>
            <person name="Grigoriev I.V."/>
            <person name="Debuchy R."/>
            <person name="Gladieux P."/>
            <person name="Hiltunen Thoren M."/>
            <person name="Johannesson H."/>
        </authorList>
    </citation>
    <scope>NUCLEOTIDE SEQUENCE</scope>
    <source>
        <strain evidence="3">CBS 508.74</strain>
    </source>
</reference>
<dbReference type="EMBL" id="MU853364">
    <property type="protein sequence ID" value="KAK4108268.1"/>
    <property type="molecule type" value="Genomic_DNA"/>
</dbReference>
<dbReference type="InterPro" id="IPR037459">
    <property type="entry name" value="RhgT-like"/>
</dbReference>
<dbReference type="InterPro" id="IPR036514">
    <property type="entry name" value="SGNH_hydro_sf"/>
</dbReference>
<keyword evidence="4" id="KW-1185">Reference proteome</keyword>
<name>A0AAN6T830_9PEZI</name>
<gene>
    <name evidence="3" type="ORF">N656DRAFT_761640</name>
</gene>
<dbReference type="CDD" id="cd01821">
    <property type="entry name" value="Rhamnogalacturan_acetylesterase_like"/>
    <property type="match status" value="1"/>
</dbReference>
<feature type="signal peptide" evidence="1">
    <location>
        <begin position="1"/>
        <end position="23"/>
    </location>
</feature>
<reference evidence="3" key="2">
    <citation type="submission" date="2023-05" db="EMBL/GenBank/DDBJ databases">
        <authorList>
            <consortium name="Lawrence Berkeley National Laboratory"/>
            <person name="Steindorff A."/>
            <person name="Hensen N."/>
            <person name="Bonometti L."/>
            <person name="Westerberg I."/>
            <person name="Brannstrom I.O."/>
            <person name="Guillou S."/>
            <person name="Cros-Aarteil S."/>
            <person name="Calhoun S."/>
            <person name="Haridas S."/>
            <person name="Kuo A."/>
            <person name="Mondo S."/>
            <person name="Pangilinan J."/>
            <person name="Riley R."/>
            <person name="Labutti K."/>
            <person name="Andreopoulos B."/>
            <person name="Lipzen A."/>
            <person name="Chen C."/>
            <person name="Yanf M."/>
            <person name="Daum C."/>
            <person name="Ng V."/>
            <person name="Clum A."/>
            <person name="Ohm R."/>
            <person name="Martin F."/>
            <person name="Silar P."/>
            <person name="Natvig D."/>
            <person name="Lalanne C."/>
            <person name="Gautier V."/>
            <person name="Ament-Velasquez S.L."/>
            <person name="Kruys A."/>
            <person name="Hutchinson M.I."/>
            <person name="Powell A.J."/>
            <person name="Barry K."/>
            <person name="Miller A.N."/>
            <person name="Grigoriev I.V."/>
            <person name="Debuchy R."/>
            <person name="Gladieux P."/>
            <person name="Thoren M.H."/>
            <person name="Johannesson H."/>
        </authorList>
    </citation>
    <scope>NUCLEOTIDE SEQUENCE</scope>
    <source>
        <strain evidence="3">CBS 508.74</strain>
    </source>
</reference>
<dbReference type="AlphaFoldDB" id="A0AAN6T830"/>
<accession>A0AAN6T830</accession>
<dbReference type="Pfam" id="PF13472">
    <property type="entry name" value="Lipase_GDSL_2"/>
    <property type="match status" value="1"/>
</dbReference>
<comment type="caution">
    <text evidence="3">The sequence shown here is derived from an EMBL/GenBank/DDBJ whole genome shotgun (WGS) entry which is preliminary data.</text>
</comment>
<keyword evidence="1" id="KW-0732">Signal</keyword>
<evidence type="ECO:0000259" key="2">
    <source>
        <dbReference type="Pfam" id="PF13472"/>
    </source>
</evidence>
<dbReference type="Proteomes" id="UP001302812">
    <property type="component" value="Unassembled WGS sequence"/>
</dbReference>
<protein>
    <submittedName>
        <fullName evidence="3">Carbohydrate esterase family 12 protein</fullName>
    </submittedName>
</protein>
<evidence type="ECO:0000256" key="1">
    <source>
        <dbReference type="SAM" id="SignalP"/>
    </source>
</evidence>
<dbReference type="GO" id="GO:0016787">
    <property type="term" value="F:hydrolase activity"/>
    <property type="evidence" value="ECO:0007669"/>
    <property type="project" value="InterPro"/>
</dbReference>
<dbReference type="SUPFAM" id="SSF52266">
    <property type="entry name" value="SGNH hydrolase"/>
    <property type="match status" value="1"/>
</dbReference>
<organism evidence="3 4">
    <name type="scientific">Canariomyces notabilis</name>
    <dbReference type="NCBI Taxonomy" id="2074819"/>
    <lineage>
        <taxon>Eukaryota</taxon>
        <taxon>Fungi</taxon>
        <taxon>Dikarya</taxon>
        <taxon>Ascomycota</taxon>
        <taxon>Pezizomycotina</taxon>
        <taxon>Sordariomycetes</taxon>
        <taxon>Sordariomycetidae</taxon>
        <taxon>Sordariales</taxon>
        <taxon>Chaetomiaceae</taxon>
        <taxon>Canariomyces</taxon>
    </lineage>
</organism>
<feature type="chain" id="PRO_5043049015" evidence="1">
    <location>
        <begin position="24"/>
        <end position="272"/>
    </location>
</feature>
<dbReference type="RefSeq" id="XP_064665838.1">
    <property type="nucleotide sequence ID" value="XM_064813250.1"/>
</dbReference>
<dbReference type="Gene3D" id="3.40.50.1110">
    <property type="entry name" value="SGNH hydrolase"/>
    <property type="match status" value="1"/>
</dbReference>
<dbReference type="GeneID" id="89937375"/>
<dbReference type="PANTHER" id="PTHR43695">
    <property type="entry name" value="PUTATIVE (AFU_ORTHOLOGUE AFUA_2G17250)-RELATED"/>
    <property type="match status" value="1"/>
</dbReference>
<evidence type="ECO:0000313" key="3">
    <source>
        <dbReference type="EMBL" id="KAK4108268.1"/>
    </source>
</evidence>
<dbReference type="PANTHER" id="PTHR43695:SF2">
    <property type="entry name" value="PUTATIVE (AFU_ORTHOLOGUE AFUA_2G17250)-RELATED"/>
    <property type="match status" value="1"/>
</dbReference>
<evidence type="ECO:0000313" key="4">
    <source>
        <dbReference type="Proteomes" id="UP001302812"/>
    </source>
</evidence>
<feature type="domain" description="SGNH hydrolase-type esterase" evidence="2">
    <location>
        <begin position="43"/>
        <end position="221"/>
    </location>
</feature>
<proteinExistence type="predicted"/>
<dbReference type="InterPro" id="IPR013830">
    <property type="entry name" value="SGNH_hydro"/>
</dbReference>
<sequence>MPCIMKTSVVSSLFFFSASLVAGAPSGRAHSKPQRKAGAFYLAGDSTTAGGDNPGGWGDGFLETLLGGSIGTNYGHSGATTASFSAGGDWATVIESVTRSAEEYDTYVTIQFGHNDQKATSGVSIEQFQANLERMVSEVRSAGGTPILVTSLSRRKFKNGTISLDLEDVVEATKAAAATSGAAYIDLNSASMAYLNAIGEEKAMTYNLAPDDRTHLNTAGNVLFGNMVSWLLTTTCSKTIPAKLAAHLKAYTASREDIVAAFESGEYILPDA</sequence>